<comment type="caution">
    <text evidence="4">The sequence shown here is derived from an EMBL/GenBank/DDBJ whole genome shotgun (WGS) entry which is preliminary data.</text>
</comment>
<feature type="domain" description="OmpR/PhoB-type" evidence="3">
    <location>
        <begin position="1"/>
        <end position="102"/>
    </location>
</feature>
<dbReference type="GO" id="GO:0006355">
    <property type="term" value="P:regulation of DNA-templated transcription"/>
    <property type="evidence" value="ECO:0007669"/>
    <property type="project" value="InterPro"/>
</dbReference>
<organism evidence="4 5">
    <name type="scientific">Candidatus Roizmanbacteria bacterium CG22_combo_CG10-13_8_21_14_all_33_16</name>
    <dbReference type="NCBI Taxonomy" id="1974859"/>
    <lineage>
        <taxon>Bacteria</taxon>
        <taxon>Candidatus Roizmaniibacteriota</taxon>
    </lineage>
</organism>
<dbReference type="GO" id="GO:0003677">
    <property type="term" value="F:DNA binding"/>
    <property type="evidence" value="ECO:0007669"/>
    <property type="project" value="UniProtKB-UniRule"/>
</dbReference>
<evidence type="ECO:0000313" key="5">
    <source>
        <dbReference type="Proteomes" id="UP000230802"/>
    </source>
</evidence>
<dbReference type="Gene3D" id="1.10.10.10">
    <property type="entry name" value="Winged helix-like DNA-binding domain superfamily/Winged helix DNA-binding domain"/>
    <property type="match status" value="1"/>
</dbReference>
<name>A0A2H0C3V1_9BACT</name>
<reference evidence="4 5" key="1">
    <citation type="submission" date="2017-09" db="EMBL/GenBank/DDBJ databases">
        <title>Depth-based differentiation of microbial function through sediment-hosted aquifers and enrichment of novel symbionts in the deep terrestrial subsurface.</title>
        <authorList>
            <person name="Probst A.J."/>
            <person name="Ladd B."/>
            <person name="Jarett J.K."/>
            <person name="Geller-Mcgrath D.E."/>
            <person name="Sieber C.M."/>
            <person name="Emerson J.B."/>
            <person name="Anantharaman K."/>
            <person name="Thomas B.C."/>
            <person name="Malmstrom R."/>
            <person name="Stieglmeier M."/>
            <person name="Klingl A."/>
            <person name="Woyke T."/>
            <person name="Ryan C.M."/>
            <person name="Banfield J.F."/>
        </authorList>
    </citation>
    <scope>NUCLEOTIDE SEQUENCE [LARGE SCALE GENOMIC DNA]</scope>
    <source>
        <strain evidence="4">CG22_combo_CG10-13_8_21_14_all_33_16</strain>
    </source>
</reference>
<dbReference type="EMBL" id="PCTD01000098">
    <property type="protein sequence ID" value="PIP64481.1"/>
    <property type="molecule type" value="Genomic_DNA"/>
</dbReference>
<dbReference type="Proteomes" id="UP000230802">
    <property type="component" value="Unassembled WGS sequence"/>
</dbReference>
<dbReference type="GO" id="GO:0000160">
    <property type="term" value="P:phosphorelay signal transduction system"/>
    <property type="evidence" value="ECO:0007669"/>
    <property type="project" value="InterPro"/>
</dbReference>
<dbReference type="InterPro" id="IPR001867">
    <property type="entry name" value="OmpR/PhoB-type_DNA-bd"/>
</dbReference>
<dbReference type="InterPro" id="IPR036388">
    <property type="entry name" value="WH-like_DNA-bd_sf"/>
</dbReference>
<evidence type="ECO:0000256" key="2">
    <source>
        <dbReference type="PROSITE-ProRule" id="PRU01091"/>
    </source>
</evidence>
<protein>
    <recommendedName>
        <fullName evidence="3">OmpR/PhoB-type domain-containing protein</fullName>
    </recommendedName>
</protein>
<dbReference type="PROSITE" id="PS51755">
    <property type="entry name" value="OMPR_PHOB"/>
    <property type="match status" value="1"/>
</dbReference>
<evidence type="ECO:0000259" key="3">
    <source>
        <dbReference type="PROSITE" id="PS51755"/>
    </source>
</evidence>
<dbReference type="Pfam" id="PF00486">
    <property type="entry name" value="Trans_reg_C"/>
    <property type="match status" value="1"/>
</dbReference>
<keyword evidence="1 2" id="KW-0238">DNA-binding</keyword>
<dbReference type="AlphaFoldDB" id="A0A2H0C3V1"/>
<proteinExistence type="predicted"/>
<evidence type="ECO:0000256" key="1">
    <source>
        <dbReference type="ARBA" id="ARBA00023125"/>
    </source>
</evidence>
<accession>A0A2H0C3V1</accession>
<gene>
    <name evidence="4" type="ORF">COW96_02310</name>
</gene>
<sequence length="102" mass="11993">MYLKVFKQALNENGKLSINTVEVDVFFSRREKQLIKKLLQNKGQLVSRNTVANILWYNVTDEKYTDWALDQAIKRLRNKLLKLGLRNNLLKTVKNQGFILIN</sequence>
<dbReference type="SMART" id="SM00862">
    <property type="entry name" value="Trans_reg_C"/>
    <property type="match status" value="1"/>
</dbReference>
<feature type="DNA-binding region" description="OmpR/PhoB-type" evidence="2">
    <location>
        <begin position="1"/>
        <end position="102"/>
    </location>
</feature>
<dbReference type="SUPFAM" id="SSF46894">
    <property type="entry name" value="C-terminal effector domain of the bipartite response regulators"/>
    <property type="match status" value="1"/>
</dbReference>
<dbReference type="InterPro" id="IPR016032">
    <property type="entry name" value="Sig_transdc_resp-reg_C-effctor"/>
</dbReference>
<evidence type="ECO:0000313" key="4">
    <source>
        <dbReference type="EMBL" id="PIP64481.1"/>
    </source>
</evidence>